<feature type="transmembrane region" description="Helical" evidence="1">
    <location>
        <begin position="125"/>
        <end position="145"/>
    </location>
</feature>
<evidence type="ECO:0000313" key="3">
    <source>
        <dbReference type="EMBL" id="OAE48419.1"/>
    </source>
</evidence>
<sequence length="153" mass="16131">MSMKPAANSRDFPDVLAGCLMMVLGALGLWAGRDLSFGTPAMMGPGFLPRSLCVIIALIGAIVLIKALTKPHEALDAVNPKPLIILVVGIAGFAFAAEGLGFVVATVWLLVVGSLADPESRWREIFISTAILTTLGALLFIYGLGVQMPIWPL</sequence>
<evidence type="ECO:0000256" key="1">
    <source>
        <dbReference type="SAM" id="Phobius"/>
    </source>
</evidence>
<keyword evidence="1" id="KW-0472">Membrane</keyword>
<accession>A0A176XHD9</accession>
<keyword evidence="1" id="KW-0812">Transmembrane</keyword>
<evidence type="ECO:0000259" key="2">
    <source>
        <dbReference type="Pfam" id="PF07331"/>
    </source>
</evidence>
<dbReference type="EMBL" id="LXPS01000006">
    <property type="protein sequence ID" value="OAE48419.1"/>
    <property type="molecule type" value="Genomic_DNA"/>
</dbReference>
<dbReference type="Pfam" id="PF07331">
    <property type="entry name" value="TctB"/>
    <property type="match status" value="1"/>
</dbReference>
<feature type="transmembrane region" description="Helical" evidence="1">
    <location>
        <begin position="12"/>
        <end position="32"/>
    </location>
</feature>
<feature type="transmembrane region" description="Helical" evidence="1">
    <location>
        <begin position="85"/>
        <end position="113"/>
    </location>
</feature>
<proteinExistence type="predicted"/>
<comment type="caution">
    <text evidence="3">The sequence shown here is derived from an EMBL/GenBank/DDBJ whole genome shotgun (WGS) entry which is preliminary data.</text>
</comment>
<gene>
    <name evidence="3" type="ORF">A7J57_22330</name>
</gene>
<feature type="transmembrane region" description="Helical" evidence="1">
    <location>
        <begin position="47"/>
        <end position="65"/>
    </location>
</feature>
<dbReference type="Proteomes" id="UP000077098">
    <property type="component" value="Unassembled WGS sequence"/>
</dbReference>
<dbReference type="AlphaFoldDB" id="A0A176XHD9"/>
<name>A0A176XHD9_AGRTU</name>
<evidence type="ECO:0000313" key="4">
    <source>
        <dbReference type="Proteomes" id="UP000077098"/>
    </source>
</evidence>
<reference evidence="3 4" key="1">
    <citation type="submission" date="2016-05" db="EMBL/GenBank/DDBJ databases">
        <authorList>
            <person name="Lavstsen T."/>
            <person name="Jespersen J.S."/>
        </authorList>
    </citation>
    <scope>NUCLEOTIDE SEQUENCE [LARGE SCALE GENOMIC DNA]</scope>
    <source>
        <strain evidence="3 4">KCJ1736</strain>
    </source>
</reference>
<keyword evidence="1" id="KW-1133">Transmembrane helix</keyword>
<dbReference type="InterPro" id="IPR009936">
    <property type="entry name" value="DUF1468"/>
</dbReference>
<feature type="domain" description="DUF1468" evidence="2">
    <location>
        <begin position="16"/>
        <end position="149"/>
    </location>
</feature>
<protein>
    <submittedName>
        <fullName evidence="3">Tripartite tricarboxylate transporter TctB</fullName>
    </submittedName>
</protein>
<organism evidence="3 4">
    <name type="scientific">Agrobacterium tumefaciens</name>
    <dbReference type="NCBI Taxonomy" id="358"/>
    <lineage>
        <taxon>Bacteria</taxon>
        <taxon>Pseudomonadati</taxon>
        <taxon>Pseudomonadota</taxon>
        <taxon>Alphaproteobacteria</taxon>
        <taxon>Hyphomicrobiales</taxon>
        <taxon>Rhizobiaceae</taxon>
        <taxon>Rhizobium/Agrobacterium group</taxon>
        <taxon>Agrobacterium</taxon>
        <taxon>Agrobacterium tumefaciens complex</taxon>
    </lineage>
</organism>